<evidence type="ECO:0000256" key="10">
    <source>
        <dbReference type="NCBIfam" id="TIGR00215"/>
    </source>
</evidence>
<dbReference type="GO" id="GO:0008915">
    <property type="term" value="F:lipid-A-disaccharide synthase activity"/>
    <property type="evidence" value="ECO:0007669"/>
    <property type="project" value="UniProtKB-EC"/>
</dbReference>
<comment type="function">
    <text evidence="1">Condensation of UDP-2,3-diacylglucosamine and 2,3-diacylglucosamine-1-phosphate to form lipid A disaccharide, a precursor of lipid A, a phosphorylated glycolipid that anchors the lipopolysaccharide to the outer membrane of the cell.</text>
</comment>
<sequence length="368" mass="41799">MKYFFIAGERSGDLHASNCIKELIKLDEQAEIQAWGGDYMEQAGAHILVHYRQLAFMGFWEVITNLLTIKKLLTQCKEQIIAYSPDVVVLVDYGGFNMKIAKFCSERGIKVFYYISPKVWAWNTKRALKIKRYVSRMFVILPFEKQFFEQFNYEVDYVGNPLLDAIRDYSLNANFHSDNQLTEKPIVAVLPGSRKQEVNNILSLLMPLVSRFPEYQFVVAGVDNLPSELYQSATGKGVKVLYNQTYDLLHEAHAAVVTSGTATLETALWRVPQVVVYKTSGFSYAIAKSLIKVPFISLVNLIMNKEVVRELIQGELNQSNLEAELQGILAGPKRESVLEDYQALAQIMGNEKASLQVARLIVKYLKEV</sequence>
<evidence type="ECO:0000256" key="1">
    <source>
        <dbReference type="ARBA" id="ARBA00002056"/>
    </source>
</evidence>
<dbReference type="EC" id="2.4.1.182" evidence="2 10"/>
<keyword evidence="5" id="KW-0441">Lipid A biosynthesis</keyword>
<proteinExistence type="predicted"/>
<evidence type="ECO:0000256" key="4">
    <source>
        <dbReference type="ARBA" id="ARBA00022516"/>
    </source>
</evidence>
<evidence type="ECO:0000313" key="12">
    <source>
        <dbReference type="Proteomes" id="UP001168552"/>
    </source>
</evidence>
<evidence type="ECO:0000256" key="3">
    <source>
        <dbReference type="ARBA" id="ARBA00020902"/>
    </source>
</evidence>
<dbReference type="InterPro" id="IPR003835">
    <property type="entry name" value="Glyco_trans_19"/>
</dbReference>
<keyword evidence="4" id="KW-0444">Lipid biosynthesis</keyword>
<dbReference type="Gene3D" id="3.40.50.2000">
    <property type="entry name" value="Glycogen Phosphorylase B"/>
    <property type="match status" value="2"/>
</dbReference>
<dbReference type="PANTHER" id="PTHR30372">
    <property type="entry name" value="LIPID-A-DISACCHARIDE SYNTHASE"/>
    <property type="match status" value="1"/>
</dbReference>
<evidence type="ECO:0000313" key="11">
    <source>
        <dbReference type="EMBL" id="MDN4165929.1"/>
    </source>
</evidence>
<keyword evidence="12" id="KW-1185">Reference proteome</keyword>
<keyword evidence="7 11" id="KW-0808">Transferase</keyword>
<evidence type="ECO:0000256" key="5">
    <source>
        <dbReference type="ARBA" id="ARBA00022556"/>
    </source>
</evidence>
<comment type="caution">
    <text evidence="11">The sequence shown here is derived from an EMBL/GenBank/DDBJ whole genome shotgun (WGS) entry which is preliminary data.</text>
</comment>
<evidence type="ECO:0000256" key="9">
    <source>
        <dbReference type="ARBA" id="ARBA00048975"/>
    </source>
</evidence>
<name>A0ABT8F6R1_9BACT</name>
<keyword evidence="8" id="KW-0443">Lipid metabolism</keyword>
<protein>
    <recommendedName>
        <fullName evidence="3 10">Lipid-A-disaccharide synthase</fullName>
        <ecNumber evidence="2 10">2.4.1.182</ecNumber>
    </recommendedName>
</protein>
<dbReference type="Pfam" id="PF02684">
    <property type="entry name" value="LpxB"/>
    <property type="match status" value="1"/>
</dbReference>
<dbReference type="Proteomes" id="UP001168552">
    <property type="component" value="Unassembled WGS sequence"/>
</dbReference>
<evidence type="ECO:0000256" key="2">
    <source>
        <dbReference type="ARBA" id="ARBA00012687"/>
    </source>
</evidence>
<evidence type="ECO:0000256" key="6">
    <source>
        <dbReference type="ARBA" id="ARBA00022676"/>
    </source>
</evidence>
<dbReference type="SUPFAM" id="SSF53756">
    <property type="entry name" value="UDP-Glycosyltransferase/glycogen phosphorylase"/>
    <property type="match status" value="1"/>
</dbReference>
<dbReference type="EMBL" id="JAUHJS010000005">
    <property type="protein sequence ID" value="MDN4165929.1"/>
    <property type="molecule type" value="Genomic_DNA"/>
</dbReference>
<gene>
    <name evidence="11" type="primary">lpxB</name>
    <name evidence="11" type="ORF">QWY31_10475</name>
</gene>
<dbReference type="NCBIfam" id="TIGR00215">
    <property type="entry name" value="lpxB"/>
    <property type="match status" value="1"/>
</dbReference>
<evidence type="ECO:0000256" key="8">
    <source>
        <dbReference type="ARBA" id="ARBA00023098"/>
    </source>
</evidence>
<comment type="catalytic activity">
    <reaction evidence="9">
        <text>a lipid X + a UDP-2-N,3-O-bis[(3R)-3-hydroxyacyl]-alpha-D-glucosamine = a lipid A disaccharide + UDP + H(+)</text>
        <dbReference type="Rhea" id="RHEA:67828"/>
        <dbReference type="ChEBI" id="CHEBI:15378"/>
        <dbReference type="ChEBI" id="CHEBI:58223"/>
        <dbReference type="ChEBI" id="CHEBI:137748"/>
        <dbReference type="ChEBI" id="CHEBI:176338"/>
        <dbReference type="ChEBI" id="CHEBI:176343"/>
        <dbReference type="EC" id="2.4.1.182"/>
    </reaction>
</comment>
<evidence type="ECO:0000256" key="7">
    <source>
        <dbReference type="ARBA" id="ARBA00022679"/>
    </source>
</evidence>
<organism evidence="11 12">
    <name type="scientific">Shiella aurantiaca</name>
    <dbReference type="NCBI Taxonomy" id="3058365"/>
    <lineage>
        <taxon>Bacteria</taxon>
        <taxon>Pseudomonadati</taxon>
        <taxon>Bacteroidota</taxon>
        <taxon>Cytophagia</taxon>
        <taxon>Cytophagales</taxon>
        <taxon>Shiellaceae</taxon>
        <taxon>Shiella</taxon>
    </lineage>
</organism>
<dbReference type="PANTHER" id="PTHR30372:SF4">
    <property type="entry name" value="LIPID-A-DISACCHARIDE SYNTHASE, MITOCHONDRIAL-RELATED"/>
    <property type="match status" value="1"/>
</dbReference>
<dbReference type="RefSeq" id="WP_320004465.1">
    <property type="nucleotide sequence ID" value="NZ_JAUHJS010000005.1"/>
</dbReference>
<reference evidence="11" key="1">
    <citation type="submission" date="2023-06" db="EMBL/GenBank/DDBJ databases">
        <title>Cytophagales bacterium Strain LB-30, isolated from soil.</title>
        <authorList>
            <person name="Liu B."/>
        </authorList>
    </citation>
    <scope>NUCLEOTIDE SEQUENCE</scope>
    <source>
        <strain evidence="11">LB-30</strain>
    </source>
</reference>
<accession>A0ABT8F6R1</accession>
<keyword evidence="6 11" id="KW-0328">Glycosyltransferase</keyword>